<accession>A0A1Y0ES96</accession>
<keyword evidence="2" id="KW-1185">Reference proteome</keyword>
<dbReference type="EMBL" id="CP021455">
    <property type="protein sequence ID" value="ARU06122.1"/>
    <property type="molecule type" value="Genomic_DNA"/>
</dbReference>
<proteinExistence type="predicted"/>
<organism evidence="1 2">
    <name type="scientific">Comamonas serinivorans</name>
    <dbReference type="NCBI Taxonomy" id="1082851"/>
    <lineage>
        <taxon>Bacteria</taxon>
        <taxon>Pseudomonadati</taxon>
        <taxon>Pseudomonadota</taxon>
        <taxon>Betaproteobacteria</taxon>
        <taxon>Burkholderiales</taxon>
        <taxon>Comamonadaceae</taxon>
        <taxon>Comamonas</taxon>
    </lineage>
</organism>
<dbReference type="AlphaFoldDB" id="A0A1Y0ES96"/>
<evidence type="ECO:0000313" key="2">
    <source>
        <dbReference type="Proteomes" id="UP000196138"/>
    </source>
</evidence>
<name>A0A1Y0ES96_9BURK</name>
<sequence length="145" mass="16231">MFAARNLELLAAIENTLDALNSDTSLLRAIHAGYEEIRDRLTDSSITIDDGGRIQSMLEKAGAVCSRIYHDACKRHEAACQDPQLRPDDGVAEAYCEFMEAVRNLHDYIEELREWIATHDAVLEPSISPAFSSVDDLFDDLLPLH</sequence>
<dbReference type="Proteomes" id="UP000196138">
    <property type="component" value="Chromosome"/>
</dbReference>
<reference evidence="1 2" key="1">
    <citation type="submission" date="2017-05" db="EMBL/GenBank/DDBJ databases">
        <authorList>
            <person name="Song R."/>
            <person name="Chenine A.L."/>
            <person name="Ruprecht R.M."/>
        </authorList>
    </citation>
    <scope>NUCLEOTIDE SEQUENCE [LARGE SCALE GENOMIC DNA]</scope>
    <source>
        <strain evidence="1 2">DSM 26136</strain>
    </source>
</reference>
<dbReference type="KEGG" id="cser:CCO03_16880"/>
<gene>
    <name evidence="1" type="ORF">CCO03_16880</name>
</gene>
<protein>
    <submittedName>
        <fullName evidence="1">Uncharacterized protein</fullName>
    </submittedName>
</protein>
<evidence type="ECO:0000313" key="1">
    <source>
        <dbReference type="EMBL" id="ARU06122.1"/>
    </source>
</evidence>